<accession>A0A8T0HC07</accession>
<dbReference type="EMBL" id="CM026427">
    <property type="protein sequence ID" value="KAG0568800.1"/>
    <property type="molecule type" value="Genomic_DNA"/>
</dbReference>
<protein>
    <submittedName>
        <fullName evidence="2">Uncharacterized protein</fullName>
    </submittedName>
</protein>
<dbReference type="AlphaFoldDB" id="A0A8T0HC07"/>
<reference evidence="2 3" key="1">
    <citation type="submission" date="2020-06" db="EMBL/GenBank/DDBJ databases">
        <title>WGS assembly of Ceratodon purpureus strain R40.</title>
        <authorList>
            <person name="Carey S.B."/>
            <person name="Jenkins J."/>
            <person name="Shu S."/>
            <person name="Lovell J.T."/>
            <person name="Sreedasyam A."/>
            <person name="Maumus F."/>
            <person name="Tiley G.P."/>
            <person name="Fernandez-Pozo N."/>
            <person name="Barry K."/>
            <person name="Chen C."/>
            <person name="Wang M."/>
            <person name="Lipzen A."/>
            <person name="Daum C."/>
            <person name="Saski C.A."/>
            <person name="Payton A.C."/>
            <person name="Mcbreen J.C."/>
            <person name="Conrad R.E."/>
            <person name="Kollar L.M."/>
            <person name="Olsson S."/>
            <person name="Huttunen S."/>
            <person name="Landis J.B."/>
            <person name="Wickett N.J."/>
            <person name="Johnson M.G."/>
            <person name="Rensing S.A."/>
            <person name="Grimwood J."/>
            <person name="Schmutz J."/>
            <person name="Mcdaniel S.F."/>
        </authorList>
    </citation>
    <scope>NUCLEOTIDE SEQUENCE [LARGE SCALE GENOMIC DNA]</scope>
    <source>
        <strain evidence="2 3">R40</strain>
    </source>
</reference>
<gene>
    <name evidence="2" type="ORF">KC19_6G046200</name>
</gene>
<comment type="caution">
    <text evidence="2">The sequence shown here is derived from an EMBL/GenBank/DDBJ whole genome shotgun (WGS) entry which is preliminary data.</text>
</comment>
<dbReference type="Proteomes" id="UP000822688">
    <property type="component" value="Chromosome 6"/>
</dbReference>
<feature type="compositionally biased region" description="Basic residues" evidence="1">
    <location>
        <begin position="1"/>
        <end position="14"/>
    </location>
</feature>
<feature type="region of interest" description="Disordered" evidence="1">
    <location>
        <begin position="1"/>
        <end position="20"/>
    </location>
</feature>
<keyword evidence="3" id="KW-1185">Reference proteome</keyword>
<name>A0A8T0HC07_CERPU</name>
<sequence>MTKPRHLNSTKKHYSPASIPSSNAVDQISLNTSLTTQLFSTAYSTTPTNITQIKTLQLNTPQLQFPNPLNITLHLHITLPTLKFFSLSTVLFTTPTNISQSNRPLHKTTQHNITQHNST</sequence>
<feature type="region of interest" description="Disordered" evidence="1">
    <location>
        <begin position="98"/>
        <end position="119"/>
    </location>
</feature>
<proteinExistence type="predicted"/>
<feature type="compositionally biased region" description="Polar residues" evidence="1">
    <location>
        <begin position="110"/>
        <end position="119"/>
    </location>
</feature>
<evidence type="ECO:0000313" key="3">
    <source>
        <dbReference type="Proteomes" id="UP000822688"/>
    </source>
</evidence>
<evidence type="ECO:0000313" key="2">
    <source>
        <dbReference type="EMBL" id="KAG0568800.1"/>
    </source>
</evidence>
<organism evidence="2 3">
    <name type="scientific">Ceratodon purpureus</name>
    <name type="common">Fire moss</name>
    <name type="synonym">Dicranum purpureum</name>
    <dbReference type="NCBI Taxonomy" id="3225"/>
    <lineage>
        <taxon>Eukaryota</taxon>
        <taxon>Viridiplantae</taxon>
        <taxon>Streptophyta</taxon>
        <taxon>Embryophyta</taxon>
        <taxon>Bryophyta</taxon>
        <taxon>Bryophytina</taxon>
        <taxon>Bryopsida</taxon>
        <taxon>Dicranidae</taxon>
        <taxon>Pseudoditrichales</taxon>
        <taxon>Ditrichaceae</taxon>
        <taxon>Ceratodon</taxon>
    </lineage>
</organism>
<evidence type="ECO:0000256" key="1">
    <source>
        <dbReference type="SAM" id="MobiDB-lite"/>
    </source>
</evidence>